<evidence type="ECO:0000256" key="2">
    <source>
        <dbReference type="ARBA" id="ARBA00022679"/>
    </source>
</evidence>
<dbReference type="PANTHER" id="PTHR34136:SF1">
    <property type="entry name" value="UDP-N-ACETYL-D-MANNOSAMINURONIC ACID TRANSFERASE"/>
    <property type="match status" value="1"/>
</dbReference>
<dbReference type="InterPro" id="IPR004629">
    <property type="entry name" value="WecG_TagA_CpsF"/>
</dbReference>
<gene>
    <name evidence="3" type="ORF">IEE83_32570</name>
</gene>
<accession>A0ABR9WM65</accession>
<evidence type="ECO:0000256" key="1">
    <source>
        <dbReference type="ARBA" id="ARBA00022676"/>
    </source>
</evidence>
<evidence type="ECO:0000313" key="4">
    <source>
        <dbReference type="Proteomes" id="UP000634134"/>
    </source>
</evidence>
<dbReference type="NCBIfam" id="TIGR00696">
    <property type="entry name" value="wecG_tagA_cpsF"/>
    <property type="match status" value="1"/>
</dbReference>
<dbReference type="EMBL" id="JACYGY010000003">
    <property type="protein sequence ID" value="MBE9466625.1"/>
    <property type="molecule type" value="Genomic_DNA"/>
</dbReference>
<protein>
    <submittedName>
        <fullName evidence="3">WecB/TagA/CpsF family glycosyltransferase</fullName>
    </submittedName>
</protein>
<sequence length="262" mass="29952">METLPYNKKEYEKCSFLSIDITLGNYYTFIERITNLMKVGKSEYICVANVHMLVEASKDSSFAKIVNQAFMCTPDGMPLTWGMKLLHGITQDRVAGMDLLPDLLFKAESGNLPVYFYGGTQDMLDLTDLFLAERFPKLQIAGMYSPPFRPLSIEEEQHVVSLINNSNAKIVFVALGCPKQEKWMASMKGRVNIPMIGIGGALPVMIGIQKRAPEWVQKTSLEWLFRLIQEPRRLMKRYAVTNSIFIWLLMKSFFLKNIRTQS</sequence>
<dbReference type="Proteomes" id="UP000634134">
    <property type="component" value="Unassembled WGS sequence"/>
</dbReference>
<proteinExistence type="predicted"/>
<dbReference type="CDD" id="cd06533">
    <property type="entry name" value="Glyco_transf_WecG_TagA"/>
    <property type="match status" value="1"/>
</dbReference>
<keyword evidence="2" id="KW-0808">Transferase</keyword>
<dbReference type="Pfam" id="PF03808">
    <property type="entry name" value="Glyco_tran_WecG"/>
    <property type="match status" value="1"/>
</dbReference>
<comment type="caution">
    <text evidence="3">The sequence shown here is derived from an EMBL/GenBank/DDBJ whole genome shotgun (WGS) entry which is preliminary data.</text>
</comment>
<dbReference type="PANTHER" id="PTHR34136">
    <property type="match status" value="1"/>
</dbReference>
<organism evidence="3 4">
    <name type="scientific">Dyadobacter subterraneus</name>
    <dbReference type="NCBI Taxonomy" id="2773304"/>
    <lineage>
        <taxon>Bacteria</taxon>
        <taxon>Pseudomonadati</taxon>
        <taxon>Bacteroidota</taxon>
        <taxon>Cytophagia</taxon>
        <taxon>Cytophagales</taxon>
        <taxon>Spirosomataceae</taxon>
        <taxon>Dyadobacter</taxon>
    </lineage>
</organism>
<evidence type="ECO:0000313" key="3">
    <source>
        <dbReference type="EMBL" id="MBE9466625.1"/>
    </source>
</evidence>
<name>A0ABR9WM65_9BACT</name>
<keyword evidence="1" id="KW-0328">Glycosyltransferase</keyword>
<keyword evidence="4" id="KW-1185">Reference proteome</keyword>
<dbReference type="RefSeq" id="WP_194124910.1">
    <property type="nucleotide sequence ID" value="NZ_JACYGY010000003.1"/>
</dbReference>
<reference evidence="4" key="1">
    <citation type="submission" date="2023-07" db="EMBL/GenBank/DDBJ databases">
        <title>Dyadobacter sp. nov 'subterranea' isolated from contaminted grondwater.</title>
        <authorList>
            <person name="Szabo I."/>
            <person name="Al-Omari J."/>
            <person name="Szerdahelyi S.G."/>
            <person name="Rado J."/>
        </authorList>
    </citation>
    <scope>NUCLEOTIDE SEQUENCE [LARGE SCALE GENOMIC DNA]</scope>
    <source>
        <strain evidence="4">UP-52</strain>
    </source>
</reference>